<organism evidence="1 2">
    <name type="scientific">Cephalotrichum gorgonifer</name>
    <dbReference type="NCBI Taxonomy" id="2041049"/>
    <lineage>
        <taxon>Eukaryota</taxon>
        <taxon>Fungi</taxon>
        <taxon>Dikarya</taxon>
        <taxon>Ascomycota</taxon>
        <taxon>Pezizomycotina</taxon>
        <taxon>Sordariomycetes</taxon>
        <taxon>Hypocreomycetidae</taxon>
        <taxon>Microascales</taxon>
        <taxon>Microascaceae</taxon>
        <taxon>Cephalotrichum</taxon>
    </lineage>
</organism>
<gene>
    <name evidence="1" type="ORF">DNG_01963</name>
</gene>
<protein>
    <submittedName>
        <fullName evidence="1">Uncharacterized protein</fullName>
    </submittedName>
</protein>
<keyword evidence="2" id="KW-1185">Reference proteome</keyword>
<accession>A0AAE8SSV0</accession>
<sequence length="18" mass="1963">MFSTPSTGDVNNHPERSS</sequence>
<evidence type="ECO:0000313" key="1">
    <source>
        <dbReference type="EMBL" id="SPN98924.1"/>
    </source>
</evidence>
<name>A0AAE8SSV0_9PEZI</name>
<dbReference type="AlphaFoldDB" id="A0AAE8SSV0"/>
<dbReference type="Proteomes" id="UP001187682">
    <property type="component" value="Unassembled WGS sequence"/>
</dbReference>
<proteinExistence type="predicted"/>
<dbReference type="EMBL" id="ONZQ02000002">
    <property type="protein sequence ID" value="SPN98924.1"/>
    <property type="molecule type" value="Genomic_DNA"/>
</dbReference>
<evidence type="ECO:0000313" key="2">
    <source>
        <dbReference type="Proteomes" id="UP001187682"/>
    </source>
</evidence>
<reference evidence="1" key="1">
    <citation type="submission" date="2018-03" db="EMBL/GenBank/DDBJ databases">
        <authorList>
            <person name="Guldener U."/>
        </authorList>
    </citation>
    <scope>NUCLEOTIDE SEQUENCE</scope>
</reference>
<comment type="caution">
    <text evidence="1">The sequence shown here is derived from an EMBL/GenBank/DDBJ whole genome shotgun (WGS) entry which is preliminary data.</text>
</comment>